<dbReference type="AlphaFoldDB" id="A0A1I5SJX8"/>
<evidence type="ECO:0000313" key="3">
    <source>
        <dbReference type="Proteomes" id="UP000198784"/>
    </source>
</evidence>
<dbReference type="Proteomes" id="UP000198784">
    <property type="component" value="Unassembled WGS sequence"/>
</dbReference>
<dbReference type="PROSITE" id="PS50883">
    <property type="entry name" value="EAL"/>
    <property type="match status" value="1"/>
</dbReference>
<dbReference type="Gene3D" id="3.20.20.450">
    <property type="entry name" value="EAL domain"/>
    <property type="match status" value="1"/>
</dbReference>
<dbReference type="InterPro" id="IPR035919">
    <property type="entry name" value="EAL_sf"/>
</dbReference>
<feature type="domain" description="EAL" evidence="1">
    <location>
        <begin position="1"/>
        <end position="135"/>
    </location>
</feature>
<dbReference type="STRING" id="289003.SAMN05216190_11659"/>
<organism evidence="2 3">
    <name type="scientific">Pseudomonas borbori</name>
    <dbReference type="NCBI Taxonomy" id="289003"/>
    <lineage>
        <taxon>Bacteria</taxon>
        <taxon>Pseudomonadati</taxon>
        <taxon>Pseudomonadota</taxon>
        <taxon>Gammaproteobacteria</taxon>
        <taxon>Pseudomonadales</taxon>
        <taxon>Pseudomonadaceae</taxon>
        <taxon>Pseudomonas</taxon>
    </lineage>
</organism>
<gene>
    <name evidence="2" type="ORF">SAMN05216190_11659</name>
</gene>
<protein>
    <submittedName>
        <fullName evidence="2">EAL domain-containing protein</fullName>
    </submittedName>
</protein>
<sequence>MDMSKNSRNCSNTSCLYRKEISPRLRFLDWNAVDVEPLSRAAAVLHRRPRALSERWPSMLELHRDPLANPGIQLAPDDFGSGDSSLGYRNRLPLHTLKVDKTFISGTAVEQERLFSGEDCFEGLYCLLQPAPFLP</sequence>
<accession>A0A1I5SJX8</accession>
<dbReference type="InterPro" id="IPR001633">
    <property type="entry name" value="EAL_dom"/>
</dbReference>
<reference evidence="3" key="1">
    <citation type="submission" date="2016-10" db="EMBL/GenBank/DDBJ databases">
        <authorList>
            <person name="Varghese N."/>
            <person name="Submissions S."/>
        </authorList>
    </citation>
    <scope>NUCLEOTIDE SEQUENCE [LARGE SCALE GENOMIC DNA]</scope>
    <source>
        <strain evidence="3">DSM 17834</strain>
    </source>
</reference>
<evidence type="ECO:0000313" key="2">
    <source>
        <dbReference type="EMBL" id="SFP70666.1"/>
    </source>
</evidence>
<dbReference type="SUPFAM" id="SSF141868">
    <property type="entry name" value="EAL domain-like"/>
    <property type="match status" value="1"/>
</dbReference>
<proteinExistence type="predicted"/>
<dbReference type="EMBL" id="FOWX01000016">
    <property type="protein sequence ID" value="SFP70666.1"/>
    <property type="molecule type" value="Genomic_DNA"/>
</dbReference>
<evidence type="ECO:0000259" key="1">
    <source>
        <dbReference type="PROSITE" id="PS50883"/>
    </source>
</evidence>
<keyword evidence="3" id="KW-1185">Reference proteome</keyword>
<name>A0A1I5SJX8_9PSED</name>